<organism evidence="1 2">
    <name type="scientific">Zarea fungicola</name>
    <dbReference type="NCBI Taxonomy" id="93591"/>
    <lineage>
        <taxon>Eukaryota</taxon>
        <taxon>Fungi</taxon>
        <taxon>Dikarya</taxon>
        <taxon>Ascomycota</taxon>
        <taxon>Pezizomycotina</taxon>
        <taxon>Sordariomycetes</taxon>
        <taxon>Hypocreomycetidae</taxon>
        <taxon>Hypocreales</taxon>
        <taxon>Cordycipitaceae</taxon>
        <taxon>Zarea</taxon>
    </lineage>
</organism>
<comment type="caution">
    <text evidence="1">The sequence shown here is derived from an EMBL/GenBank/DDBJ whole genome shotgun (WGS) entry which is preliminary data.</text>
</comment>
<sequence>MTSTSAGQISPTTNVGPLPSAMPFDQCNELALSSERIYAVESSTTTYLWLQRNFANWYTLGNSFSTTCLPGNYFDAVSNQLSPVFAPATACPDGYAPMCTLVAIGATIPAAPTVRLWTALATNDAAIGCCPSGYTCADDAGLYSCISTFTPGETSRVILLSNWSSTTDIYANPQTTASVYALKLVYASTQSSTPPPTESTRPSPEPHTASPQPDSHTHAVLSLGQKVAIGIGVPLAVLALLIGLLFVRHRYVKRTAENTQSEYVAADEFRKSELEGSGKSPIELEISGNACDANAASLCQLSKSIGPPGAEMQHVSPHEIAELPGSGPAELSRARNSPTIRRKPVSGSQYSPLSQGFSFMDVESSDQYPNTARDASDRVVSDISFVSGESKTQEDSNMRAIQNSGVNPEINAAHGSELNS</sequence>
<proteinExistence type="predicted"/>
<accession>A0ACC1NL45</accession>
<dbReference type="EMBL" id="JANJQO010000276">
    <property type="protein sequence ID" value="KAJ2979523.1"/>
    <property type="molecule type" value="Genomic_DNA"/>
</dbReference>
<reference evidence="1" key="1">
    <citation type="submission" date="2022-08" db="EMBL/GenBank/DDBJ databases">
        <title>Genome Sequence of Lecanicillium fungicola.</title>
        <authorList>
            <person name="Buettner E."/>
        </authorList>
    </citation>
    <scope>NUCLEOTIDE SEQUENCE</scope>
    <source>
        <strain evidence="1">Babe33</strain>
    </source>
</reference>
<name>A0ACC1NL45_9HYPO</name>
<gene>
    <name evidence="1" type="ORF">NQ176_g3199</name>
</gene>
<evidence type="ECO:0000313" key="2">
    <source>
        <dbReference type="Proteomes" id="UP001143910"/>
    </source>
</evidence>
<evidence type="ECO:0000313" key="1">
    <source>
        <dbReference type="EMBL" id="KAJ2979523.1"/>
    </source>
</evidence>
<protein>
    <submittedName>
        <fullName evidence="1">Uncharacterized protein</fullName>
    </submittedName>
</protein>
<keyword evidence="2" id="KW-1185">Reference proteome</keyword>
<dbReference type="Proteomes" id="UP001143910">
    <property type="component" value="Unassembled WGS sequence"/>
</dbReference>